<comment type="caution">
    <text evidence="3">The sequence shown here is derived from an EMBL/GenBank/DDBJ whole genome shotgun (WGS) entry which is preliminary data.</text>
</comment>
<protein>
    <submittedName>
        <fullName evidence="3">Family 16 glycosylhydrolase</fullName>
    </submittedName>
</protein>
<keyword evidence="1" id="KW-0732">Signal</keyword>
<dbReference type="PANTHER" id="PTHR10963">
    <property type="entry name" value="GLYCOSYL HYDROLASE-RELATED"/>
    <property type="match status" value="1"/>
</dbReference>
<evidence type="ECO:0000313" key="3">
    <source>
        <dbReference type="EMBL" id="MFB9903709.1"/>
    </source>
</evidence>
<keyword evidence="4" id="KW-1185">Reference proteome</keyword>
<dbReference type="RefSeq" id="WP_377850865.1">
    <property type="nucleotide sequence ID" value="NZ_JBHLZU010000006.1"/>
</dbReference>
<gene>
    <name evidence="3" type="ORF">ACFFQA_07150</name>
</gene>
<dbReference type="InterPro" id="IPR050546">
    <property type="entry name" value="Glycosyl_Hydrlase_16"/>
</dbReference>
<feature type="signal peptide" evidence="1">
    <location>
        <begin position="1"/>
        <end position="26"/>
    </location>
</feature>
<dbReference type="CDD" id="cd08023">
    <property type="entry name" value="GH16_laminarinase_like"/>
    <property type="match status" value="1"/>
</dbReference>
<dbReference type="Proteomes" id="UP001589693">
    <property type="component" value="Unassembled WGS sequence"/>
</dbReference>
<proteinExistence type="predicted"/>
<evidence type="ECO:0000313" key="4">
    <source>
        <dbReference type="Proteomes" id="UP001589693"/>
    </source>
</evidence>
<evidence type="ECO:0000259" key="2">
    <source>
        <dbReference type="PROSITE" id="PS51762"/>
    </source>
</evidence>
<dbReference type="EMBL" id="JBHLZU010000006">
    <property type="protein sequence ID" value="MFB9903709.1"/>
    <property type="molecule type" value="Genomic_DNA"/>
</dbReference>
<dbReference type="PANTHER" id="PTHR10963:SF60">
    <property type="entry name" value="GRAM-NEGATIVE BACTERIA-BINDING PROTEIN 1-RELATED"/>
    <property type="match status" value="1"/>
</dbReference>
<feature type="chain" id="PRO_5046633572" evidence="1">
    <location>
        <begin position="27"/>
        <end position="254"/>
    </location>
</feature>
<dbReference type="SUPFAM" id="SSF49899">
    <property type="entry name" value="Concanavalin A-like lectins/glucanases"/>
    <property type="match status" value="1"/>
</dbReference>
<sequence length="254" mass="28283">MAKAALLAAVLIAGAAVTAPRAAAQAEPPTSWPTAFADEFDGTEINRDRWTIHSDAEGDRCLGNKGNNEQLEWHTWSALAVRDGKLVMTARKDNPEPGYEWSGALITTAHGCGQGPAQEFQVRPGDYIETRLKLPKDKGFWPSTWTWNGNGSNEQDTYEYYSDNPFRLYLTNHYGEGGQCQYVSPVDLTQDWHTIGQQIGPDETVWFLDGKEICRKGPYAGEGALVLDLFVFSKIPPEVTEGSMEIDYVRVHRK</sequence>
<dbReference type="InterPro" id="IPR013320">
    <property type="entry name" value="ConA-like_dom_sf"/>
</dbReference>
<organism evidence="3 4">
    <name type="scientific">Allokutzneria oryzae</name>
    <dbReference type="NCBI Taxonomy" id="1378989"/>
    <lineage>
        <taxon>Bacteria</taxon>
        <taxon>Bacillati</taxon>
        <taxon>Actinomycetota</taxon>
        <taxon>Actinomycetes</taxon>
        <taxon>Pseudonocardiales</taxon>
        <taxon>Pseudonocardiaceae</taxon>
        <taxon>Allokutzneria</taxon>
    </lineage>
</organism>
<feature type="domain" description="GH16" evidence="2">
    <location>
        <begin position="23"/>
        <end position="254"/>
    </location>
</feature>
<dbReference type="InterPro" id="IPR000757">
    <property type="entry name" value="Beta-glucanase-like"/>
</dbReference>
<accession>A0ABV5ZUI7</accession>
<reference evidence="3 4" key="1">
    <citation type="submission" date="2024-09" db="EMBL/GenBank/DDBJ databases">
        <authorList>
            <person name="Sun Q."/>
            <person name="Mori K."/>
        </authorList>
    </citation>
    <scope>NUCLEOTIDE SEQUENCE [LARGE SCALE GENOMIC DNA]</scope>
    <source>
        <strain evidence="3 4">TBRC 7907</strain>
    </source>
</reference>
<dbReference type="PROSITE" id="PS51762">
    <property type="entry name" value="GH16_2"/>
    <property type="match status" value="1"/>
</dbReference>
<dbReference type="Gene3D" id="2.60.120.200">
    <property type="match status" value="1"/>
</dbReference>
<evidence type="ECO:0000256" key="1">
    <source>
        <dbReference type="SAM" id="SignalP"/>
    </source>
</evidence>
<dbReference type="Pfam" id="PF00722">
    <property type="entry name" value="Glyco_hydro_16"/>
    <property type="match status" value="1"/>
</dbReference>
<name>A0ABV5ZUI7_9PSEU</name>